<dbReference type="RefSeq" id="WP_166670050.1">
    <property type="nucleotide sequence ID" value="NZ_SORI01000006.1"/>
</dbReference>
<name>A0A4V3HGG8_9BACT</name>
<dbReference type="EMBL" id="SORI01000006">
    <property type="protein sequence ID" value="TDY61261.1"/>
    <property type="molecule type" value="Genomic_DNA"/>
</dbReference>
<keyword evidence="2" id="KW-1185">Reference proteome</keyword>
<accession>A0A4V3HGG8</accession>
<evidence type="ECO:0000313" key="2">
    <source>
        <dbReference type="Proteomes" id="UP000295066"/>
    </source>
</evidence>
<protein>
    <submittedName>
        <fullName evidence="1">Uncharacterized protein</fullName>
    </submittedName>
</protein>
<gene>
    <name evidence="1" type="ORF">C8D99_106116</name>
</gene>
<proteinExistence type="predicted"/>
<sequence length="54" mass="6125">MGTEIKTWQIVEGRLSTLRTNLKTKEEQNPMIWNPGLPLIQILSAMTLLSSDAR</sequence>
<dbReference type="AlphaFoldDB" id="A0A4V3HGG8"/>
<comment type="caution">
    <text evidence="1">The sequence shown here is derived from an EMBL/GenBank/DDBJ whole genome shotgun (WGS) entry which is preliminary data.</text>
</comment>
<dbReference type="Proteomes" id="UP000295066">
    <property type="component" value="Unassembled WGS sequence"/>
</dbReference>
<reference evidence="1 2" key="1">
    <citation type="submission" date="2019-03" db="EMBL/GenBank/DDBJ databases">
        <title>Genomic Encyclopedia of Type Strains, Phase IV (KMG-IV): sequencing the most valuable type-strain genomes for metagenomic binning, comparative biology and taxonomic classification.</title>
        <authorList>
            <person name="Goeker M."/>
        </authorList>
    </citation>
    <scope>NUCLEOTIDE SEQUENCE [LARGE SCALE GENOMIC DNA]</scope>
    <source>
        <strain evidence="1 2">DSM 25964</strain>
    </source>
</reference>
<evidence type="ECO:0000313" key="1">
    <source>
        <dbReference type="EMBL" id="TDY61261.1"/>
    </source>
</evidence>
<organism evidence="1 2">
    <name type="scientific">Aminivibrio pyruvatiphilus</name>
    <dbReference type="NCBI Taxonomy" id="1005740"/>
    <lineage>
        <taxon>Bacteria</taxon>
        <taxon>Thermotogati</taxon>
        <taxon>Synergistota</taxon>
        <taxon>Synergistia</taxon>
        <taxon>Synergistales</taxon>
        <taxon>Aminobacteriaceae</taxon>
        <taxon>Aminivibrio</taxon>
    </lineage>
</organism>